<evidence type="ECO:0000313" key="2">
    <source>
        <dbReference type="EMBL" id="CAA2958910.1"/>
    </source>
</evidence>
<name>A0A8S0PWA0_OLEEU</name>
<dbReference type="AlphaFoldDB" id="A0A8S0PWA0"/>
<protein>
    <submittedName>
        <fullName evidence="2">Kynurenine formamidase</fullName>
    </submittedName>
</protein>
<accession>A0A8S0PWA0</accession>
<reference evidence="2 3" key="1">
    <citation type="submission" date="2019-12" db="EMBL/GenBank/DDBJ databases">
        <authorList>
            <person name="Alioto T."/>
            <person name="Alioto T."/>
            <person name="Gomez Garrido J."/>
        </authorList>
    </citation>
    <scope>NUCLEOTIDE SEQUENCE [LARGE SCALE GENOMIC DNA]</scope>
</reference>
<sequence length="115" mass="12144">MLTPTVSAEAWSPFAIPPPILPSYGREELGSDGGIPRAPHPLGMVRELEEAVLSGRGGEFRYGAIGNRSDRRGSEGGRESFDLGHSGGRTGRWGNFGSGHIGGRRSFYGGRSGSD</sequence>
<evidence type="ECO:0000313" key="3">
    <source>
        <dbReference type="Proteomes" id="UP000594638"/>
    </source>
</evidence>
<evidence type="ECO:0000256" key="1">
    <source>
        <dbReference type="SAM" id="MobiDB-lite"/>
    </source>
</evidence>
<organism evidence="2 3">
    <name type="scientific">Olea europaea subsp. europaea</name>
    <dbReference type="NCBI Taxonomy" id="158383"/>
    <lineage>
        <taxon>Eukaryota</taxon>
        <taxon>Viridiplantae</taxon>
        <taxon>Streptophyta</taxon>
        <taxon>Embryophyta</taxon>
        <taxon>Tracheophyta</taxon>
        <taxon>Spermatophyta</taxon>
        <taxon>Magnoliopsida</taxon>
        <taxon>eudicotyledons</taxon>
        <taxon>Gunneridae</taxon>
        <taxon>Pentapetalae</taxon>
        <taxon>asterids</taxon>
        <taxon>lamiids</taxon>
        <taxon>Lamiales</taxon>
        <taxon>Oleaceae</taxon>
        <taxon>Oleeae</taxon>
        <taxon>Olea</taxon>
    </lineage>
</organism>
<feature type="compositionally biased region" description="Basic and acidic residues" evidence="1">
    <location>
        <begin position="68"/>
        <end position="82"/>
    </location>
</feature>
<comment type="caution">
    <text evidence="2">The sequence shown here is derived from an EMBL/GenBank/DDBJ whole genome shotgun (WGS) entry which is preliminary data.</text>
</comment>
<dbReference type="Gramene" id="OE9A004889T1">
    <property type="protein sequence ID" value="OE9A004889C1"/>
    <property type="gene ID" value="OE9A004889"/>
</dbReference>
<dbReference type="Proteomes" id="UP000594638">
    <property type="component" value="Unassembled WGS sequence"/>
</dbReference>
<feature type="region of interest" description="Disordered" evidence="1">
    <location>
        <begin position="62"/>
        <end position="97"/>
    </location>
</feature>
<dbReference type="EMBL" id="CACTIH010000292">
    <property type="protein sequence ID" value="CAA2958910.1"/>
    <property type="molecule type" value="Genomic_DNA"/>
</dbReference>
<proteinExistence type="predicted"/>
<feature type="compositionally biased region" description="Gly residues" evidence="1">
    <location>
        <begin position="85"/>
        <end position="97"/>
    </location>
</feature>
<keyword evidence="3" id="KW-1185">Reference proteome</keyword>
<gene>
    <name evidence="2" type="ORF">OLEA9_A004889</name>
</gene>